<evidence type="ECO:0000256" key="1">
    <source>
        <dbReference type="SAM" id="Phobius"/>
    </source>
</evidence>
<keyword evidence="1" id="KW-1133">Transmembrane helix</keyword>
<dbReference type="Proteomes" id="UP001595816">
    <property type="component" value="Unassembled WGS sequence"/>
</dbReference>
<keyword evidence="1" id="KW-0472">Membrane</keyword>
<feature type="transmembrane region" description="Helical" evidence="1">
    <location>
        <begin position="54"/>
        <end position="79"/>
    </location>
</feature>
<gene>
    <name evidence="2" type="ORF">ACFOZ4_41165</name>
</gene>
<evidence type="ECO:0000313" key="2">
    <source>
        <dbReference type="EMBL" id="MFC4137055.1"/>
    </source>
</evidence>
<feature type="transmembrane region" description="Helical" evidence="1">
    <location>
        <begin position="6"/>
        <end position="23"/>
    </location>
</feature>
<name>A0ABV8M135_9ACTN</name>
<accession>A0ABV8M135</accession>
<sequence>MAPLAGFGTAVILLIIGLGLLFARHVFRLYTGLAVLVIALVAGALAGVSAQQAVIAAALLVGAILIAGVGAVASVALLARRP</sequence>
<evidence type="ECO:0000313" key="3">
    <source>
        <dbReference type="Proteomes" id="UP001595816"/>
    </source>
</evidence>
<comment type="caution">
    <text evidence="2">The sequence shown here is derived from an EMBL/GenBank/DDBJ whole genome shotgun (WGS) entry which is preliminary data.</text>
</comment>
<feature type="transmembrane region" description="Helical" evidence="1">
    <location>
        <begin position="30"/>
        <end position="48"/>
    </location>
</feature>
<keyword evidence="3" id="KW-1185">Reference proteome</keyword>
<dbReference type="EMBL" id="JBHSAY010000035">
    <property type="protein sequence ID" value="MFC4137055.1"/>
    <property type="molecule type" value="Genomic_DNA"/>
</dbReference>
<reference evidence="3" key="1">
    <citation type="journal article" date="2019" name="Int. J. Syst. Evol. Microbiol.">
        <title>The Global Catalogue of Microorganisms (GCM) 10K type strain sequencing project: providing services to taxonomists for standard genome sequencing and annotation.</title>
        <authorList>
            <consortium name="The Broad Institute Genomics Platform"/>
            <consortium name="The Broad Institute Genome Sequencing Center for Infectious Disease"/>
            <person name="Wu L."/>
            <person name="Ma J."/>
        </authorList>
    </citation>
    <scope>NUCLEOTIDE SEQUENCE [LARGE SCALE GENOMIC DNA]</scope>
    <source>
        <strain evidence="3">CGMCC 4.7289</strain>
    </source>
</reference>
<organism evidence="2 3">
    <name type="scientific">Hamadaea flava</name>
    <dbReference type="NCBI Taxonomy" id="1742688"/>
    <lineage>
        <taxon>Bacteria</taxon>
        <taxon>Bacillati</taxon>
        <taxon>Actinomycetota</taxon>
        <taxon>Actinomycetes</taxon>
        <taxon>Micromonosporales</taxon>
        <taxon>Micromonosporaceae</taxon>
        <taxon>Hamadaea</taxon>
    </lineage>
</organism>
<keyword evidence="1" id="KW-0812">Transmembrane</keyword>
<protein>
    <submittedName>
        <fullName evidence="2">Uncharacterized protein</fullName>
    </submittedName>
</protein>
<proteinExistence type="predicted"/>
<dbReference type="RefSeq" id="WP_253762266.1">
    <property type="nucleotide sequence ID" value="NZ_JAMZDZ010000001.1"/>
</dbReference>